<keyword evidence="4" id="KW-0560">Oxidoreductase</keyword>
<dbReference type="AlphaFoldDB" id="A0A9N8D9U0"/>
<dbReference type="InterPro" id="IPR036188">
    <property type="entry name" value="FAD/NAD-bd_sf"/>
</dbReference>
<evidence type="ECO:0000256" key="2">
    <source>
        <dbReference type="ARBA" id="ARBA00022630"/>
    </source>
</evidence>
<evidence type="ECO:0000313" key="6">
    <source>
        <dbReference type="EMBL" id="CAB9498759.1"/>
    </source>
</evidence>
<organism evidence="6 7">
    <name type="scientific">Seminavis robusta</name>
    <dbReference type="NCBI Taxonomy" id="568900"/>
    <lineage>
        <taxon>Eukaryota</taxon>
        <taxon>Sar</taxon>
        <taxon>Stramenopiles</taxon>
        <taxon>Ochrophyta</taxon>
        <taxon>Bacillariophyta</taxon>
        <taxon>Bacillariophyceae</taxon>
        <taxon>Bacillariophycidae</taxon>
        <taxon>Naviculales</taxon>
        <taxon>Naviculaceae</taxon>
        <taxon>Seminavis</taxon>
    </lineage>
</organism>
<dbReference type="GO" id="GO:0050660">
    <property type="term" value="F:flavin adenine dinucleotide binding"/>
    <property type="evidence" value="ECO:0007669"/>
    <property type="project" value="TreeGrafter"/>
</dbReference>
<dbReference type="GO" id="GO:0004174">
    <property type="term" value="F:electron-transferring-flavoprotein dehydrogenase activity"/>
    <property type="evidence" value="ECO:0007669"/>
    <property type="project" value="TreeGrafter"/>
</dbReference>
<evidence type="ECO:0000313" key="7">
    <source>
        <dbReference type="Proteomes" id="UP001153069"/>
    </source>
</evidence>
<dbReference type="Proteomes" id="UP001153069">
    <property type="component" value="Unassembled WGS sequence"/>
</dbReference>
<sequence>MASWTNAGNGLPNGYNGNREERLERLKDYGQELLNAKKVVIVGGGLVGVELAGDVAGYGKLEHKDVDVTLVHSKRPSHE</sequence>
<comment type="caution">
    <text evidence="6">The sequence shown here is derived from an EMBL/GenBank/DDBJ whole genome shotgun (WGS) entry which is preliminary data.</text>
</comment>
<dbReference type="PANTHER" id="PTHR43735:SF3">
    <property type="entry name" value="FERROPTOSIS SUPPRESSOR PROTEIN 1"/>
    <property type="match status" value="1"/>
</dbReference>
<name>A0A9N8D9U0_9STRA</name>
<keyword evidence="2" id="KW-0285">Flavoprotein</keyword>
<evidence type="ECO:0000256" key="1">
    <source>
        <dbReference type="ARBA" id="ARBA00006442"/>
    </source>
</evidence>
<dbReference type="InterPro" id="IPR023753">
    <property type="entry name" value="FAD/NAD-binding_dom"/>
</dbReference>
<dbReference type="Gene3D" id="3.50.50.60">
    <property type="entry name" value="FAD/NAD(P)-binding domain"/>
    <property type="match status" value="1"/>
</dbReference>
<reference evidence="6" key="1">
    <citation type="submission" date="2020-06" db="EMBL/GenBank/DDBJ databases">
        <authorList>
            <consortium name="Plant Systems Biology data submission"/>
        </authorList>
    </citation>
    <scope>NUCLEOTIDE SEQUENCE</scope>
    <source>
        <strain evidence="6">D6</strain>
    </source>
</reference>
<evidence type="ECO:0000256" key="4">
    <source>
        <dbReference type="ARBA" id="ARBA00023002"/>
    </source>
</evidence>
<dbReference type="EMBL" id="CAICTM010000045">
    <property type="protein sequence ID" value="CAB9498759.1"/>
    <property type="molecule type" value="Genomic_DNA"/>
</dbReference>
<evidence type="ECO:0000256" key="3">
    <source>
        <dbReference type="ARBA" id="ARBA00022827"/>
    </source>
</evidence>
<dbReference type="Pfam" id="PF07992">
    <property type="entry name" value="Pyr_redox_2"/>
    <property type="match status" value="1"/>
</dbReference>
<dbReference type="PANTHER" id="PTHR43735">
    <property type="entry name" value="APOPTOSIS-INDUCING FACTOR 1"/>
    <property type="match status" value="1"/>
</dbReference>
<keyword evidence="3" id="KW-0274">FAD</keyword>
<feature type="domain" description="FAD/NAD(P)-binding" evidence="5">
    <location>
        <begin position="31"/>
        <end position="73"/>
    </location>
</feature>
<proteinExistence type="inferred from homology"/>
<accession>A0A9N8D9U0</accession>
<keyword evidence="7" id="KW-1185">Reference proteome</keyword>
<comment type="similarity">
    <text evidence="1">Belongs to the FAD-dependent oxidoreductase family.</text>
</comment>
<evidence type="ECO:0000259" key="5">
    <source>
        <dbReference type="Pfam" id="PF07992"/>
    </source>
</evidence>
<protein>
    <recommendedName>
        <fullName evidence="5">FAD/NAD(P)-binding domain-containing protein</fullName>
    </recommendedName>
</protein>
<dbReference type="GO" id="GO:0005737">
    <property type="term" value="C:cytoplasm"/>
    <property type="evidence" value="ECO:0007669"/>
    <property type="project" value="TreeGrafter"/>
</dbReference>
<gene>
    <name evidence="6" type="ORF">SEMRO_45_G026820.1</name>
</gene>
<dbReference type="SUPFAM" id="SSF51905">
    <property type="entry name" value="FAD/NAD(P)-binding domain"/>
    <property type="match status" value="1"/>
</dbReference>